<dbReference type="EMBL" id="QUNO01000021">
    <property type="protein sequence ID" value="REH32541.1"/>
    <property type="molecule type" value="Genomic_DNA"/>
</dbReference>
<name>A0A3E0GX76_9PSEU</name>
<sequence>MVDVLVVGAGPAGSALAAACSDLGLRTMLLDRAPERPWRATYGSWARELPPLPADAIAARATNVRAHALTEHKLDGEYLVLHNENLRRHLSRPDIGIVTGRAEAITPTEVRLVDGRTLRAGVVVDATGPPRGRHAEQTAVGVALPADVLAPGEAVFMDWRQAGDPPTFCYALPLDGERVLVEETSLAHLPGLSLGLLRERLHRRLTVHGWPLDRPEHELVRFPLDPPLPRGGLVTFGARAGMIHPATGFGVATALTLAPRVARAIAETPAVIPRTIWPMSARMTHVLRRRGLAALLHMPPARIPEFFEHFFRLPAENQRDYLSGRENFTGTAAAMLALFRSASPRLRSAIAFAATTR</sequence>
<gene>
    <name evidence="1" type="ORF">BCF44_12190</name>
</gene>
<organism evidence="1 2">
    <name type="scientific">Kutzneria buriramensis</name>
    <dbReference type="NCBI Taxonomy" id="1045776"/>
    <lineage>
        <taxon>Bacteria</taxon>
        <taxon>Bacillati</taxon>
        <taxon>Actinomycetota</taxon>
        <taxon>Actinomycetes</taxon>
        <taxon>Pseudonocardiales</taxon>
        <taxon>Pseudonocardiaceae</taxon>
        <taxon>Kutzneria</taxon>
    </lineage>
</organism>
<dbReference type="Proteomes" id="UP000256269">
    <property type="component" value="Unassembled WGS sequence"/>
</dbReference>
<keyword evidence="2" id="KW-1185">Reference proteome</keyword>
<accession>A0A3E0GX76</accession>
<dbReference type="Gene3D" id="3.50.50.60">
    <property type="entry name" value="FAD/NAD(P)-binding domain"/>
    <property type="match status" value="1"/>
</dbReference>
<dbReference type="Pfam" id="PF05834">
    <property type="entry name" value="Lycopene_cycl"/>
    <property type="match status" value="1"/>
</dbReference>
<evidence type="ECO:0000313" key="2">
    <source>
        <dbReference type="Proteomes" id="UP000256269"/>
    </source>
</evidence>
<reference evidence="1 2" key="1">
    <citation type="submission" date="2018-08" db="EMBL/GenBank/DDBJ databases">
        <title>Genomic Encyclopedia of Archaeal and Bacterial Type Strains, Phase II (KMG-II): from individual species to whole genera.</title>
        <authorList>
            <person name="Goeker M."/>
        </authorList>
    </citation>
    <scope>NUCLEOTIDE SEQUENCE [LARGE SCALE GENOMIC DNA]</scope>
    <source>
        <strain evidence="1 2">DSM 45791</strain>
    </source>
</reference>
<dbReference type="AlphaFoldDB" id="A0A3E0GX76"/>
<dbReference type="SUPFAM" id="SSF51905">
    <property type="entry name" value="FAD/NAD(P)-binding domain"/>
    <property type="match status" value="1"/>
</dbReference>
<dbReference type="RefSeq" id="WP_116180667.1">
    <property type="nucleotide sequence ID" value="NZ_CP144375.1"/>
</dbReference>
<evidence type="ECO:0000313" key="1">
    <source>
        <dbReference type="EMBL" id="REH32541.1"/>
    </source>
</evidence>
<proteinExistence type="predicted"/>
<dbReference type="PANTHER" id="PTHR39757">
    <property type="match status" value="1"/>
</dbReference>
<dbReference type="InterPro" id="IPR036188">
    <property type="entry name" value="FAD/NAD-bd_sf"/>
</dbReference>
<dbReference type="OrthoDB" id="537501at2"/>
<dbReference type="PANTHER" id="PTHR39757:SF5">
    <property type="entry name" value="OS02G0190600 PROTEIN"/>
    <property type="match status" value="1"/>
</dbReference>
<protein>
    <submittedName>
        <fullName evidence="1">Lycopene beta-cyclase</fullName>
    </submittedName>
</protein>
<comment type="caution">
    <text evidence="1">The sequence shown here is derived from an EMBL/GenBank/DDBJ whole genome shotgun (WGS) entry which is preliminary data.</text>
</comment>